<proteinExistence type="predicted"/>
<protein>
    <recommendedName>
        <fullName evidence="3">SH2 domain-containing protein</fullName>
    </recommendedName>
</protein>
<feature type="non-terminal residue" evidence="1">
    <location>
        <position position="1"/>
    </location>
</feature>
<accession>J9DMC6</accession>
<evidence type="ECO:0000313" key="1">
    <source>
        <dbReference type="EMBL" id="EJW70778.1"/>
    </source>
</evidence>
<dbReference type="Proteomes" id="UP000004810">
    <property type="component" value="Unassembled WGS sequence"/>
</dbReference>
<organism evidence="1 2">
    <name type="scientific">Wuchereria bancrofti</name>
    <dbReference type="NCBI Taxonomy" id="6293"/>
    <lineage>
        <taxon>Eukaryota</taxon>
        <taxon>Metazoa</taxon>
        <taxon>Ecdysozoa</taxon>
        <taxon>Nematoda</taxon>
        <taxon>Chromadorea</taxon>
        <taxon>Rhabditida</taxon>
        <taxon>Spirurina</taxon>
        <taxon>Spiruromorpha</taxon>
        <taxon>Filarioidea</taxon>
        <taxon>Onchocercidae</taxon>
        <taxon>Wuchereria</taxon>
    </lineage>
</organism>
<evidence type="ECO:0000313" key="2">
    <source>
        <dbReference type="Proteomes" id="UP000004810"/>
    </source>
</evidence>
<dbReference type="EMBL" id="ADBV01020595">
    <property type="protein sequence ID" value="EJW70778.1"/>
    <property type="molecule type" value="Genomic_DNA"/>
</dbReference>
<gene>
    <name evidence="1" type="ORF">WUBG_18311</name>
</gene>
<name>J9DMC6_WUCBA</name>
<dbReference type="AlphaFoldDB" id="J9DMC6"/>
<evidence type="ECO:0008006" key="3">
    <source>
        <dbReference type="Google" id="ProtNLM"/>
    </source>
</evidence>
<reference evidence="2" key="1">
    <citation type="submission" date="2012-08" db="EMBL/GenBank/DDBJ databases">
        <title>The Genome Sequence of Wuchereria bancrofti.</title>
        <authorList>
            <person name="Nutman T.B."/>
            <person name="Fink D.L."/>
            <person name="Russ C."/>
            <person name="Young S."/>
            <person name="Zeng Q."/>
            <person name="Koehrsen M."/>
            <person name="Alvarado L."/>
            <person name="Berlin A."/>
            <person name="Chapman S.B."/>
            <person name="Chen Z."/>
            <person name="Freedman E."/>
            <person name="Gellesch M."/>
            <person name="Goldberg J."/>
            <person name="Griggs A."/>
            <person name="Gujja S."/>
            <person name="Heilman E.R."/>
            <person name="Heiman D."/>
            <person name="Hepburn T."/>
            <person name="Howarth C."/>
            <person name="Jen D."/>
            <person name="Larson L."/>
            <person name="Lewis B."/>
            <person name="Mehta T."/>
            <person name="Park D."/>
            <person name="Pearson M."/>
            <person name="Roberts A."/>
            <person name="Saif S."/>
            <person name="Shea T."/>
            <person name="Shenoy N."/>
            <person name="Sisk P."/>
            <person name="Stolte C."/>
            <person name="Sykes S."/>
            <person name="Walk T."/>
            <person name="White J."/>
            <person name="Yandava C."/>
            <person name="Haas B."/>
            <person name="Henn M.R."/>
            <person name="Nusbaum C."/>
            <person name="Birren B."/>
        </authorList>
    </citation>
    <scope>NUCLEOTIDE SEQUENCE [LARGE SCALE GENOMIC DNA]</scope>
    <source>
        <strain evidence="2">NA</strain>
    </source>
</reference>
<comment type="caution">
    <text evidence="1">The sequence shown here is derived from an EMBL/GenBank/DDBJ whole genome shotgun (WGS) entry which is preliminary data.</text>
</comment>
<sequence length="71" mass="8143">IYHFPISCTIDEKTGRKSWRVLYGDSRPLTFTTLSALVKYHKIYSYMDPKTGAIDTFPVWKGAIIDLDDAD</sequence>